<dbReference type="RefSeq" id="WP_247202164.1">
    <property type="nucleotide sequence ID" value="NZ_JALKCG010000008.1"/>
</dbReference>
<dbReference type="InterPro" id="IPR016181">
    <property type="entry name" value="Acyl_CoA_acyltransferase"/>
</dbReference>
<dbReference type="PANTHER" id="PTHR43800">
    <property type="entry name" value="PEPTIDYL-LYSINE N-ACETYLTRANSFERASE YJAB"/>
    <property type="match status" value="1"/>
</dbReference>
<evidence type="ECO:0000313" key="5">
    <source>
        <dbReference type="Proteomes" id="UP001202867"/>
    </source>
</evidence>
<dbReference type="InterPro" id="IPR000182">
    <property type="entry name" value="GNAT_dom"/>
</dbReference>
<name>A0ABT0DQV4_9HYPH</name>
<gene>
    <name evidence="4" type="ORF">MWN33_16630</name>
</gene>
<reference evidence="5" key="1">
    <citation type="submission" date="2023-07" db="EMBL/GenBank/DDBJ databases">
        <title>Ancylobacter moscoviensis sp. nov., facultatively methylotrophic bacteria from activated sludge and the reclassification of Starkeya novella (Starkey 1934) Kelly et al. 2000 as Ancylobacter novellus comb. nov., Starkeya koreensis Im et al. 2006 as Ancylobacter koreensis comb.nov., Angulomicrobium tetraedrale Vasil'eva et al. 1986 as Ancylobacter tetraedralis comb. nov., Angulomicrobium amanitiforme Fritz et al. 2004 as Ancylobacter amanitiformis comb. nov. and Methylorhabdus multivorans Doronina et al. 1996 as Ancylobacter multivorans comb. nov. and emended description of the genus Ancylobacter.</title>
        <authorList>
            <person name="Doronina N."/>
            <person name="Chemodurova A."/>
            <person name="Grouzdev D."/>
            <person name="Koziaeva V."/>
            <person name="Shi W."/>
            <person name="Wu L."/>
            <person name="Kaparullina E."/>
        </authorList>
    </citation>
    <scope>NUCLEOTIDE SEQUENCE [LARGE SCALE GENOMIC DNA]</scope>
    <source>
        <strain evidence="5">Jip08</strain>
    </source>
</reference>
<proteinExistence type="predicted"/>
<dbReference type="Pfam" id="PF00583">
    <property type="entry name" value="Acetyltransf_1"/>
    <property type="match status" value="1"/>
</dbReference>
<sequence>MTDTPIPAPRALNLDGYTALPPGKNATVVTFLEMRAPPVPLAERAEEGFRLRHVTKPDTEWYRTLFRAIGEDWLWFSRARMDDAALAAIIADPQVEIYVLEREGAGGSERDLGLVELDFRQPGEAELAFFGVVPALVGVGAGRFMINRANERAWSRGISRFFVHTCTNDHPGALGFYRKAGFVPVAQSIEVVDDPRLTGALPRGAAPHIPIVGG</sequence>
<dbReference type="EMBL" id="JALKCG010000008">
    <property type="protein sequence ID" value="MCK0209660.1"/>
    <property type="molecule type" value="Genomic_DNA"/>
</dbReference>
<dbReference type="CDD" id="cd04301">
    <property type="entry name" value="NAT_SF"/>
    <property type="match status" value="1"/>
</dbReference>
<dbReference type="PANTHER" id="PTHR43800:SF1">
    <property type="entry name" value="PEPTIDYL-LYSINE N-ACETYLTRANSFERASE YJAB"/>
    <property type="match status" value="1"/>
</dbReference>
<dbReference type="Proteomes" id="UP001202867">
    <property type="component" value="Unassembled WGS sequence"/>
</dbReference>
<protein>
    <submittedName>
        <fullName evidence="4">GNAT family N-acetyltransferase</fullName>
    </submittedName>
</protein>
<keyword evidence="2" id="KW-0012">Acyltransferase</keyword>
<organism evidence="4 5">
    <name type="scientific">Ancylobacter koreensis</name>
    <dbReference type="NCBI Taxonomy" id="266121"/>
    <lineage>
        <taxon>Bacteria</taxon>
        <taxon>Pseudomonadati</taxon>
        <taxon>Pseudomonadota</taxon>
        <taxon>Alphaproteobacteria</taxon>
        <taxon>Hyphomicrobiales</taxon>
        <taxon>Xanthobacteraceae</taxon>
        <taxon>Ancylobacter</taxon>
    </lineage>
</organism>
<evidence type="ECO:0000256" key="1">
    <source>
        <dbReference type="ARBA" id="ARBA00022679"/>
    </source>
</evidence>
<evidence type="ECO:0000259" key="3">
    <source>
        <dbReference type="PROSITE" id="PS51186"/>
    </source>
</evidence>
<keyword evidence="1" id="KW-0808">Transferase</keyword>
<dbReference type="Gene3D" id="3.40.630.30">
    <property type="match status" value="1"/>
</dbReference>
<evidence type="ECO:0000256" key="2">
    <source>
        <dbReference type="ARBA" id="ARBA00023315"/>
    </source>
</evidence>
<evidence type="ECO:0000313" key="4">
    <source>
        <dbReference type="EMBL" id="MCK0209660.1"/>
    </source>
</evidence>
<keyword evidence="5" id="KW-1185">Reference proteome</keyword>
<feature type="domain" description="N-acetyltransferase" evidence="3">
    <location>
        <begin position="49"/>
        <end position="204"/>
    </location>
</feature>
<dbReference type="SUPFAM" id="SSF55729">
    <property type="entry name" value="Acyl-CoA N-acyltransferases (Nat)"/>
    <property type="match status" value="1"/>
</dbReference>
<dbReference type="PROSITE" id="PS51186">
    <property type="entry name" value="GNAT"/>
    <property type="match status" value="1"/>
</dbReference>
<accession>A0ABT0DQV4</accession>
<comment type="caution">
    <text evidence="4">The sequence shown here is derived from an EMBL/GenBank/DDBJ whole genome shotgun (WGS) entry which is preliminary data.</text>
</comment>